<evidence type="ECO:0000256" key="5">
    <source>
        <dbReference type="RuleBase" id="RU003684"/>
    </source>
</evidence>
<keyword evidence="7" id="KW-1185">Reference proteome</keyword>
<evidence type="ECO:0000313" key="6">
    <source>
        <dbReference type="EMBL" id="PWK92367.1"/>
    </source>
</evidence>
<dbReference type="PANTHER" id="PTHR11358:SF26">
    <property type="entry name" value="GUANIDINO ACID HYDROLASE, MITOCHONDRIAL"/>
    <property type="match status" value="1"/>
</dbReference>
<dbReference type="Pfam" id="PF00491">
    <property type="entry name" value="Arginase"/>
    <property type="match status" value="1"/>
</dbReference>
<keyword evidence="4" id="KW-0464">Manganese</keyword>
<dbReference type="AlphaFoldDB" id="A0A316IFG5"/>
<accession>A0A316IFG5</accession>
<feature type="binding site" evidence="4">
    <location>
        <position position="129"/>
    </location>
    <ligand>
        <name>Mn(2+)</name>
        <dbReference type="ChEBI" id="CHEBI:29035"/>
        <label>1</label>
    </ligand>
</feature>
<protein>
    <submittedName>
        <fullName evidence="6">Agmatinase</fullName>
    </submittedName>
</protein>
<evidence type="ECO:0000256" key="1">
    <source>
        <dbReference type="ARBA" id="ARBA00009227"/>
    </source>
</evidence>
<evidence type="ECO:0000313" key="7">
    <source>
        <dbReference type="Proteomes" id="UP000245812"/>
    </source>
</evidence>
<dbReference type="RefSeq" id="WP_109722211.1">
    <property type="nucleotide sequence ID" value="NZ_MSZV01000075.1"/>
</dbReference>
<comment type="similarity">
    <text evidence="1">Belongs to the arginase family. Agmatinase subfamily.</text>
</comment>
<reference evidence="6 7" key="1">
    <citation type="submission" date="2018-05" db="EMBL/GenBank/DDBJ databases">
        <title>Genomic Encyclopedia of Type Strains, Phase IV (KMG-IV): sequencing the most valuable type-strain genomes for metagenomic binning, comparative biology and taxonomic classification.</title>
        <authorList>
            <person name="Goeker M."/>
        </authorList>
    </citation>
    <scope>NUCLEOTIDE SEQUENCE [LARGE SCALE GENOMIC DNA]</scope>
    <source>
        <strain evidence="6 7">DSM 14263</strain>
    </source>
</reference>
<keyword evidence="3 5" id="KW-0378">Hydrolase</keyword>
<evidence type="ECO:0000256" key="2">
    <source>
        <dbReference type="ARBA" id="ARBA00022723"/>
    </source>
</evidence>
<comment type="caution">
    <text evidence="6">The sequence shown here is derived from an EMBL/GenBank/DDBJ whole genome shotgun (WGS) entry which is preliminary data.</text>
</comment>
<feature type="binding site" evidence="4">
    <location>
        <position position="127"/>
    </location>
    <ligand>
        <name>Mn(2+)</name>
        <dbReference type="ChEBI" id="CHEBI:29035"/>
        <label>1</label>
    </ligand>
</feature>
<dbReference type="InterPro" id="IPR006035">
    <property type="entry name" value="Ureohydrolase"/>
</dbReference>
<proteinExistence type="inferred from homology"/>
<dbReference type="GO" id="GO:0033389">
    <property type="term" value="P:putrescine biosynthetic process from arginine, via agmatine"/>
    <property type="evidence" value="ECO:0007669"/>
    <property type="project" value="TreeGrafter"/>
</dbReference>
<dbReference type="PROSITE" id="PS51409">
    <property type="entry name" value="ARGINASE_2"/>
    <property type="match status" value="1"/>
</dbReference>
<feature type="binding site" evidence="4">
    <location>
        <position position="212"/>
    </location>
    <ligand>
        <name>Mn(2+)</name>
        <dbReference type="ChEBI" id="CHEBI:29035"/>
        <label>1</label>
    </ligand>
</feature>
<dbReference type="GO" id="GO:0008783">
    <property type="term" value="F:agmatinase activity"/>
    <property type="evidence" value="ECO:0007669"/>
    <property type="project" value="TreeGrafter"/>
</dbReference>
<dbReference type="PROSITE" id="PS01053">
    <property type="entry name" value="ARGINASE_1"/>
    <property type="match status" value="1"/>
</dbReference>
<feature type="binding site" evidence="4">
    <location>
        <position position="105"/>
    </location>
    <ligand>
        <name>Mn(2+)</name>
        <dbReference type="ChEBI" id="CHEBI:29035"/>
        <label>1</label>
    </ligand>
</feature>
<organism evidence="6 7">
    <name type="scientific">Fulvimonas soli</name>
    <dbReference type="NCBI Taxonomy" id="155197"/>
    <lineage>
        <taxon>Bacteria</taxon>
        <taxon>Pseudomonadati</taxon>
        <taxon>Pseudomonadota</taxon>
        <taxon>Gammaproteobacteria</taxon>
        <taxon>Lysobacterales</taxon>
        <taxon>Rhodanobacteraceae</taxon>
        <taxon>Fulvimonas</taxon>
    </lineage>
</organism>
<name>A0A316IFG5_9GAMM</name>
<dbReference type="EMBL" id="QGHC01000002">
    <property type="protein sequence ID" value="PWK92367.1"/>
    <property type="molecule type" value="Genomic_DNA"/>
</dbReference>
<dbReference type="Gene3D" id="3.40.800.10">
    <property type="entry name" value="Ureohydrolase domain"/>
    <property type="match status" value="1"/>
</dbReference>
<keyword evidence="2 4" id="KW-0479">Metal-binding</keyword>
<feature type="binding site" evidence="4">
    <location>
        <position position="131"/>
    </location>
    <ligand>
        <name>Mn(2+)</name>
        <dbReference type="ChEBI" id="CHEBI:29035"/>
        <label>1</label>
    </ligand>
</feature>
<evidence type="ECO:0000256" key="4">
    <source>
        <dbReference type="PIRSR" id="PIRSR036979-1"/>
    </source>
</evidence>
<dbReference type="PIRSF" id="PIRSF036979">
    <property type="entry name" value="Arginase"/>
    <property type="match status" value="1"/>
</dbReference>
<feature type="binding site" evidence="4">
    <location>
        <position position="210"/>
    </location>
    <ligand>
        <name>Mn(2+)</name>
        <dbReference type="ChEBI" id="CHEBI:29035"/>
        <label>1</label>
    </ligand>
</feature>
<dbReference type="PANTHER" id="PTHR11358">
    <property type="entry name" value="ARGINASE/AGMATINASE"/>
    <property type="match status" value="1"/>
</dbReference>
<dbReference type="InterPro" id="IPR023696">
    <property type="entry name" value="Ureohydrolase_dom_sf"/>
</dbReference>
<gene>
    <name evidence="6" type="ORF">C7456_102100</name>
</gene>
<dbReference type="OrthoDB" id="9789727at2"/>
<dbReference type="InterPro" id="IPR020855">
    <property type="entry name" value="Ureohydrolase_Mn_BS"/>
</dbReference>
<comment type="cofactor">
    <cofactor evidence="4">
        <name>Mn(2+)</name>
        <dbReference type="ChEBI" id="CHEBI:29035"/>
    </cofactor>
    <text evidence="4">Binds 2 manganese ions per subunit.</text>
</comment>
<dbReference type="GO" id="GO:0046872">
    <property type="term" value="F:metal ion binding"/>
    <property type="evidence" value="ECO:0007669"/>
    <property type="project" value="UniProtKB-KW"/>
</dbReference>
<sequence length="284" mass="29902">MMDGAGHLTLFGWPSAMANADSGRFCAIGVPSDHGNGVSRGAAQAPAAVRRAASHLASPRHQGVDLGDLAGCGAQDHDTVLVRLAALVEQVVERGLRPLLIGGDHSLTYAPALALQRHGDIGVVWFDAHTDFSPWSAGQGHSHKQVLRRIEALSGVARVLQIGYRGLTIGDERYLGETSTVVTTAQARALDAADVLRLMPPELPWYLSIDIDVIDPFHAPGTSAPVPDGLEPRWLGKVVGAMAGRRKIIGADVVEVNPRLDVGGITSAIAAELLRTIADAPGER</sequence>
<dbReference type="SUPFAM" id="SSF52768">
    <property type="entry name" value="Arginase/deacetylase"/>
    <property type="match status" value="1"/>
</dbReference>
<dbReference type="Proteomes" id="UP000245812">
    <property type="component" value="Unassembled WGS sequence"/>
</dbReference>
<evidence type="ECO:0000256" key="3">
    <source>
        <dbReference type="ARBA" id="ARBA00022801"/>
    </source>
</evidence>